<keyword evidence="3 7" id="KW-0560">Oxidoreductase</keyword>
<evidence type="ECO:0000313" key="9">
    <source>
        <dbReference type="EMBL" id="TNG92613.1"/>
    </source>
</evidence>
<dbReference type="PROSITE" id="PS51353">
    <property type="entry name" value="ARSC"/>
    <property type="match status" value="1"/>
</dbReference>
<sequence>MSAITIYHNPQCGTSRNVLALIRHCGIEPTVIHYLENPPDETTLRDLLAKMAIGPQQLLRRNVAPYHDLGLDNDNISDEQIIAAMLQQPILINRPIVITEKGCKLCRPSEAVLDILPVALPAVFYKEDGEAIYPR</sequence>
<dbReference type="RefSeq" id="WP_132964589.1">
    <property type="nucleotide sequence ID" value="NZ_LEKL01000008.1"/>
</dbReference>
<dbReference type="PANTHER" id="PTHR30041:SF5">
    <property type="entry name" value="ARSENATE REDUCTASE-RELATED"/>
    <property type="match status" value="1"/>
</dbReference>
<evidence type="ECO:0000256" key="5">
    <source>
        <dbReference type="ARBA" id="ARBA00039879"/>
    </source>
</evidence>
<dbReference type="PANTHER" id="PTHR30041">
    <property type="entry name" value="ARSENATE REDUCTASE"/>
    <property type="match status" value="1"/>
</dbReference>
<evidence type="ECO:0000256" key="3">
    <source>
        <dbReference type="ARBA" id="ARBA00023002"/>
    </source>
</evidence>
<dbReference type="InterPro" id="IPR036249">
    <property type="entry name" value="Thioredoxin-like_sf"/>
</dbReference>
<keyword evidence="2" id="KW-0059">Arsenical resistance</keyword>
<dbReference type="EC" id="1.20.4.1" evidence="4 7"/>
<dbReference type="Proteomes" id="UP000305526">
    <property type="component" value="Unassembled WGS sequence"/>
</dbReference>
<keyword evidence="11" id="KW-1185">Reference proteome</keyword>
<dbReference type="InterPro" id="IPR006659">
    <property type="entry name" value="Arsenate_reductase"/>
</dbReference>
<evidence type="ECO:0000313" key="11">
    <source>
        <dbReference type="Proteomes" id="UP000305526"/>
    </source>
</evidence>
<reference evidence="9 11" key="2">
    <citation type="submission" date="2019-05" db="EMBL/GenBank/DDBJ databases">
        <title>Pasteurellaceae isolates from reptiles.</title>
        <authorList>
            <person name="Bojesen A.M."/>
            <person name="Lund E."/>
        </authorList>
    </citation>
    <scope>NUCLEOTIDE SEQUENCE [LARGE SCALE GENOMIC DNA]</scope>
    <source>
        <strain evidence="9 11">ELNT2x</strain>
    </source>
</reference>
<dbReference type="NCBIfam" id="TIGR00014">
    <property type="entry name" value="arsC"/>
    <property type="match status" value="1"/>
</dbReference>
<dbReference type="GO" id="GO:0008794">
    <property type="term" value="F:arsenate reductase (glutaredoxin) activity"/>
    <property type="evidence" value="ECO:0007669"/>
    <property type="project" value="UniProtKB-UniRule"/>
</dbReference>
<accession>A0A4R3YH88</accession>
<comment type="catalytic activity">
    <reaction evidence="7">
        <text>[glutaredoxin]-dithiol + arsenate + glutathione + H(+) = glutathionyl-S-S-[glutaredoxin] + arsenite + H2O</text>
        <dbReference type="Rhea" id="RHEA:22016"/>
        <dbReference type="Rhea" id="RHEA-COMP:10729"/>
        <dbReference type="Rhea" id="RHEA-COMP:17668"/>
        <dbReference type="ChEBI" id="CHEBI:15377"/>
        <dbReference type="ChEBI" id="CHEBI:15378"/>
        <dbReference type="ChEBI" id="CHEBI:29242"/>
        <dbReference type="ChEBI" id="CHEBI:29950"/>
        <dbReference type="ChEBI" id="CHEBI:48597"/>
        <dbReference type="ChEBI" id="CHEBI:57925"/>
        <dbReference type="ChEBI" id="CHEBI:146199"/>
        <dbReference type="EC" id="1.20.4.1"/>
    </reaction>
</comment>
<protein>
    <recommendedName>
        <fullName evidence="5 7">Arsenate reductase</fullName>
        <ecNumber evidence="4 7">1.20.4.1</ecNumber>
    </recommendedName>
</protein>
<dbReference type="Proteomes" id="UP000294619">
    <property type="component" value="Unassembled WGS sequence"/>
</dbReference>
<dbReference type="GO" id="GO:0046685">
    <property type="term" value="P:response to arsenic-containing substance"/>
    <property type="evidence" value="ECO:0007669"/>
    <property type="project" value="UniProtKB-KW"/>
</dbReference>
<gene>
    <name evidence="9" type="primary">arsC</name>
    <name evidence="8" type="ORF">EDC16_101253</name>
    <name evidence="9" type="ORF">FHQ21_03965</name>
</gene>
<dbReference type="AlphaFoldDB" id="A0A4R3YH88"/>
<evidence type="ECO:0000256" key="1">
    <source>
        <dbReference type="ARBA" id="ARBA00007198"/>
    </source>
</evidence>
<dbReference type="EMBL" id="SMCP01000001">
    <property type="protein sequence ID" value="TCV89943.1"/>
    <property type="molecule type" value="Genomic_DNA"/>
</dbReference>
<evidence type="ECO:0000256" key="4">
    <source>
        <dbReference type="ARBA" id="ARBA00038969"/>
    </source>
</evidence>
<evidence type="ECO:0000313" key="10">
    <source>
        <dbReference type="Proteomes" id="UP000294619"/>
    </source>
</evidence>
<dbReference type="Pfam" id="PF03960">
    <property type="entry name" value="ArsC"/>
    <property type="match status" value="1"/>
</dbReference>
<name>A0A4R3YH88_9PAST</name>
<dbReference type="Gene3D" id="3.40.30.10">
    <property type="entry name" value="Glutaredoxin"/>
    <property type="match status" value="1"/>
</dbReference>
<evidence type="ECO:0000313" key="8">
    <source>
        <dbReference type="EMBL" id="TCV89943.1"/>
    </source>
</evidence>
<dbReference type="CDD" id="cd03034">
    <property type="entry name" value="ArsC_ArsC"/>
    <property type="match status" value="1"/>
</dbReference>
<reference evidence="8 10" key="1">
    <citation type="submission" date="2019-03" db="EMBL/GenBank/DDBJ databases">
        <title>Genomic Encyclopedia of Type Strains, Phase IV (KMG-IV): sequencing the most valuable type-strain genomes for metagenomic binning, comparative biology and taxonomic classification.</title>
        <authorList>
            <person name="Goeker M."/>
        </authorList>
    </citation>
    <scope>NUCLEOTIDE SEQUENCE [LARGE SCALE GENOMIC DNA]</scope>
    <source>
        <strain evidence="8 10">DSM 28140</strain>
    </source>
</reference>
<dbReference type="EMBL" id="VDGV01000026">
    <property type="protein sequence ID" value="TNG92613.1"/>
    <property type="molecule type" value="Genomic_DNA"/>
</dbReference>
<organism evidence="8 10">
    <name type="scientific">Testudinibacter aquarius</name>
    <dbReference type="NCBI Taxonomy" id="1524974"/>
    <lineage>
        <taxon>Bacteria</taxon>
        <taxon>Pseudomonadati</taxon>
        <taxon>Pseudomonadota</taxon>
        <taxon>Gammaproteobacteria</taxon>
        <taxon>Pasteurellales</taxon>
        <taxon>Pasteurellaceae</taxon>
        <taxon>Testudinibacter</taxon>
    </lineage>
</organism>
<evidence type="ECO:0000256" key="7">
    <source>
        <dbReference type="RuleBase" id="RU362029"/>
    </source>
</evidence>
<comment type="similarity">
    <text evidence="1 6 7">Belongs to the ArsC family.</text>
</comment>
<proteinExistence type="inferred from homology"/>
<evidence type="ECO:0000256" key="6">
    <source>
        <dbReference type="PROSITE-ProRule" id="PRU01282"/>
    </source>
</evidence>
<evidence type="ECO:0000256" key="2">
    <source>
        <dbReference type="ARBA" id="ARBA00022849"/>
    </source>
</evidence>
<dbReference type="SUPFAM" id="SSF52833">
    <property type="entry name" value="Thioredoxin-like"/>
    <property type="match status" value="1"/>
</dbReference>
<dbReference type="InterPro" id="IPR006660">
    <property type="entry name" value="Arsenate_reductase-like"/>
</dbReference>
<comment type="caution">
    <text evidence="8">The sequence shown here is derived from an EMBL/GenBank/DDBJ whole genome shotgun (WGS) entry which is preliminary data.</text>
</comment>